<dbReference type="InterPro" id="IPR010099">
    <property type="entry name" value="SDR39U1"/>
</dbReference>
<dbReference type="Pfam" id="PF01370">
    <property type="entry name" value="Epimerase"/>
    <property type="match status" value="1"/>
</dbReference>
<evidence type="ECO:0000259" key="2">
    <source>
        <dbReference type="Pfam" id="PF01370"/>
    </source>
</evidence>
<comment type="similarity">
    <text evidence="1">Belongs to the NAD(P)-dependent epimerase/dehydratase family. SDR39U1 subfamily.</text>
</comment>
<comment type="caution">
    <text evidence="4">The sequence shown here is derived from an EMBL/GenBank/DDBJ whole genome shotgun (WGS) entry which is preliminary data.</text>
</comment>
<evidence type="ECO:0000313" key="4">
    <source>
        <dbReference type="EMBL" id="OAQ15526.1"/>
    </source>
</evidence>
<dbReference type="PATRIC" id="fig|1261658.3.peg.620"/>
<feature type="domain" description="DUF1731" evidence="3">
    <location>
        <begin position="248"/>
        <end position="292"/>
    </location>
</feature>
<feature type="domain" description="NAD-dependent epimerase/dehydratase" evidence="2">
    <location>
        <begin position="3"/>
        <end position="217"/>
    </location>
</feature>
<proteinExistence type="inferred from homology"/>
<dbReference type="SUPFAM" id="SSF51735">
    <property type="entry name" value="NAD(P)-binding Rossmann-fold domains"/>
    <property type="match status" value="1"/>
</dbReference>
<reference evidence="4 5" key="1">
    <citation type="submission" date="2014-01" db="EMBL/GenBank/DDBJ databases">
        <authorList>
            <person name="Zuccon D."/>
        </authorList>
    </citation>
    <scope>NUCLEOTIDE SEQUENCE [LARGE SCALE GENOMIC DNA]</scope>
    <source>
        <strain evidence="4 5">Y31</strain>
    </source>
</reference>
<dbReference type="RefSeq" id="WP_064318171.1">
    <property type="nucleotide sequence ID" value="NZ_JACI01000001.1"/>
</dbReference>
<dbReference type="EMBL" id="JACI01000001">
    <property type="protein sequence ID" value="OAQ15526.1"/>
    <property type="molecule type" value="Genomic_DNA"/>
</dbReference>
<evidence type="ECO:0000256" key="1">
    <source>
        <dbReference type="ARBA" id="ARBA00009353"/>
    </source>
</evidence>
<accession>A0A179D037</accession>
<dbReference type="Gene3D" id="3.40.50.720">
    <property type="entry name" value="NAD(P)-binding Rossmann-like Domain"/>
    <property type="match status" value="1"/>
</dbReference>
<dbReference type="AlphaFoldDB" id="A0A179D037"/>
<sequence length="296" mass="32782">MNILITGGTGFIGRALSQALIAQGHQLTILSRQPKTDTHALKFIQNFAHIKNLDAFDAVINLAGEPIFAKTWTGIQKSKLRQSRLELTQKLVELCQKSSNPPHTFLSASATGYYGNLAQFAKNCTEQTACGNGFAAQLCQEWEACALQAQNKKTRVCLLRTGIVLDTAGGALKQMLALYRLGLGGKLGHGKQHWAWISLEDHIQAMLFLLENPDAQGAFNFVAPQSIRNTDFNCLLAKAIHRPAFFSVPAFVLKLILGERSQLLLDNQPLVPYHLTQLGFKFKFNNLEQWLASCFK</sequence>
<organism evidence="4 5">
    <name type="scientific">Bibersteinia trehalosi Y31</name>
    <dbReference type="NCBI Taxonomy" id="1261658"/>
    <lineage>
        <taxon>Bacteria</taxon>
        <taxon>Pseudomonadati</taxon>
        <taxon>Pseudomonadota</taxon>
        <taxon>Gammaproteobacteria</taxon>
        <taxon>Pasteurellales</taxon>
        <taxon>Pasteurellaceae</taxon>
        <taxon>Bibersteinia</taxon>
    </lineage>
</organism>
<name>A0A179D037_BIBTR</name>
<dbReference type="Pfam" id="PF08338">
    <property type="entry name" value="DUF1731"/>
    <property type="match status" value="1"/>
</dbReference>
<protein>
    <submittedName>
        <fullName evidence="4">Epimerase</fullName>
    </submittedName>
</protein>
<evidence type="ECO:0000313" key="5">
    <source>
        <dbReference type="Proteomes" id="UP000078358"/>
    </source>
</evidence>
<dbReference type="PANTHER" id="PTHR11092:SF0">
    <property type="entry name" value="EPIMERASE FAMILY PROTEIN SDR39U1"/>
    <property type="match status" value="1"/>
</dbReference>
<evidence type="ECO:0000259" key="3">
    <source>
        <dbReference type="Pfam" id="PF08338"/>
    </source>
</evidence>
<dbReference type="PANTHER" id="PTHR11092">
    <property type="entry name" value="SUGAR NUCLEOTIDE EPIMERASE RELATED"/>
    <property type="match status" value="1"/>
</dbReference>
<dbReference type="InterPro" id="IPR001509">
    <property type="entry name" value="Epimerase_deHydtase"/>
</dbReference>
<dbReference type="NCBIfam" id="TIGR01777">
    <property type="entry name" value="yfcH"/>
    <property type="match status" value="1"/>
</dbReference>
<gene>
    <name evidence="4" type="ORF">F480_03075</name>
</gene>
<dbReference type="Proteomes" id="UP000078358">
    <property type="component" value="Unassembled WGS sequence"/>
</dbReference>
<dbReference type="InterPro" id="IPR036291">
    <property type="entry name" value="NAD(P)-bd_dom_sf"/>
</dbReference>
<dbReference type="InterPro" id="IPR013549">
    <property type="entry name" value="DUF1731"/>
</dbReference>